<dbReference type="AlphaFoldDB" id="A0A5C8HS48"/>
<dbReference type="Proteomes" id="UP000321196">
    <property type="component" value="Unassembled WGS sequence"/>
</dbReference>
<evidence type="ECO:0000313" key="4">
    <source>
        <dbReference type="Proteomes" id="UP000321196"/>
    </source>
</evidence>
<dbReference type="EMBL" id="VRSW01000001">
    <property type="protein sequence ID" value="TXK06102.1"/>
    <property type="molecule type" value="Genomic_DNA"/>
</dbReference>
<sequence>MIPAGIVLAVAMLGVVIWMLLTRKLREKYAFFWILIGTAMLVLACIPQALYAVTEWVGVELPVNLLFSIAIMLLMAVTLHLSWEQSQAEDEIRRAAEDIAILRADVERLQNQIHTNDAGHGAPSNEPNDV</sequence>
<comment type="caution">
    <text evidence="3">The sequence shown here is derived from an EMBL/GenBank/DDBJ whole genome shotgun (WGS) entry which is preliminary data.</text>
</comment>
<feature type="coiled-coil region" evidence="1">
    <location>
        <begin position="85"/>
        <end position="112"/>
    </location>
</feature>
<keyword evidence="2" id="KW-0812">Transmembrane</keyword>
<feature type="transmembrane region" description="Helical" evidence="2">
    <location>
        <begin position="29"/>
        <end position="53"/>
    </location>
</feature>
<name>A0A5C8HS48_9MICO</name>
<gene>
    <name evidence="3" type="ORF">FVP60_03810</name>
</gene>
<accession>A0A5C8HS48</accession>
<dbReference type="RefSeq" id="WP_147824911.1">
    <property type="nucleotide sequence ID" value="NZ_BAAARG010000001.1"/>
</dbReference>
<protein>
    <submittedName>
        <fullName evidence="3">DUF2304 domain-containing protein</fullName>
    </submittedName>
</protein>
<proteinExistence type="predicted"/>
<keyword evidence="4" id="KW-1185">Reference proteome</keyword>
<organism evidence="3 4">
    <name type="scientific">Microbacterium mitrae</name>
    <dbReference type="NCBI Taxonomy" id="664640"/>
    <lineage>
        <taxon>Bacteria</taxon>
        <taxon>Bacillati</taxon>
        <taxon>Actinomycetota</taxon>
        <taxon>Actinomycetes</taxon>
        <taxon>Micrococcales</taxon>
        <taxon>Microbacteriaceae</taxon>
        <taxon>Microbacterium</taxon>
    </lineage>
</organism>
<reference evidence="3 4" key="1">
    <citation type="submission" date="2019-08" db="EMBL/GenBank/DDBJ databases">
        <authorList>
            <person name="Dong K."/>
        </authorList>
    </citation>
    <scope>NUCLEOTIDE SEQUENCE [LARGE SCALE GENOMIC DNA]</scope>
    <source>
        <strain evidence="3 4">M4-8</strain>
    </source>
</reference>
<dbReference type="OrthoDB" id="3261168at2"/>
<dbReference type="Pfam" id="PF10066">
    <property type="entry name" value="DUF2304"/>
    <property type="match status" value="1"/>
</dbReference>
<keyword evidence="2" id="KW-0472">Membrane</keyword>
<keyword evidence="1" id="KW-0175">Coiled coil</keyword>
<evidence type="ECO:0000256" key="1">
    <source>
        <dbReference type="SAM" id="Coils"/>
    </source>
</evidence>
<evidence type="ECO:0000313" key="3">
    <source>
        <dbReference type="EMBL" id="TXK06102.1"/>
    </source>
</evidence>
<dbReference type="InterPro" id="IPR019277">
    <property type="entry name" value="DUF2304"/>
</dbReference>
<keyword evidence="2" id="KW-1133">Transmembrane helix</keyword>
<feature type="transmembrane region" description="Helical" evidence="2">
    <location>
        <begin position="6"/>
        <end position="22"/>
    </location>
</feature>
<feature type="transmembrane region" description="Helical" evidence="2">
    <location>
        <begin position="65"/>
        <end position="83"/>
    </location>
</feature>
<evidence type="ECO:0000256" key="2">
    <source>
        <dbReference type="SAM" id="Phobius"/>
    </source>
</evidence>